<dbReference type="Gene3D" id="3.40.50.2000">
    <property type="entry name" value="Glycogen Phosphorylase B"/>
    <property type="match status" value="2"/>
</dbReference>
<keyword evidence="2" id="KW-0808">Transferase</keyword>
<evidence type="ECO:0000313" key="4">
    <source>
        <dbReference type="EMBL" id="MBQ0937189.1"/>
    </source>
</evidence>
<proteinExistence type="predicted"/>
<dbReference type="PANTHER" id="PTHR12526:SF510">
    <property type="entry name" value="D-INOSITOL 3-PHOSPHATE GLYCOSYLTRANSFERASE"/>
    <property type="match status" value="1"/>
</dbReference>
<comment type="caution">
    <text evidence="4">The sequence shown here is derived from an EMBL/GenBank/DDBJ whole genome shotgun (WGS) entry which is preliminary data.</text>
</comment>
<gene>
    <name evidence="4" type="ORF">KAK11_17820</name>
</gene>
<dbReference type="InterPro" id="IPR028098">
    <property type="entry name" value="Glyco_trans_4-like_N"/>
</dbReference>
<evidence type="ECO:0000259" key="3">
    <source>
        <dbReference type="Pfam" id="PF13439"/>
    </source>
</evidence>
<dbReference type="SUPFAM" id="SSF53756">
    <property type="entry name" value="UDP-Glycosyltransferase/glycogen phosphorylase"/>
    <property type="match status" value="1"/>
</dbReference>
<reference evidence="4 5" key="1">
    <citation type="submission" date="2021-04" db="EMBL/GenBank/DDBJ databases">
        <title>The genome sequence of type strain Ideonella paludis KCTC 32238.</title>
        <authorList>
            <person name="Liu Y."/>
        </authorList>
    </citation>
    <scope>NUCLEOTIDE SEQUENCE [LARGE SCALE GENOMIC DNA]</scope>
    <source>
        <strain evidence="4 5">KCTC 32238</strain>
    </source>
</reference>
<dbReference type="Pfam" id="PF13439">
    <property type="entry name" value="Glyco_transf_4"/>
    <property type="match status" value="1"/>
</dbReference>
<evidence type="ECO:0000313" key="5">
    <source>
        <dbReference type="Proteomes" id="UP000672097"/>
    </source>
</evidence>
<dbReference type="PANTHER" id="PTHR12526">
    <property type="entry name" value="GLYCOSYLTRANSFERASE"/>
    <property type="match status" value="1"/>
</dbReference>
<dbReference type="CDD" id="cd03801">
    <property type="entry name" value="GT4_PimA-like"/>
    <property type="match status" value="1"/>
</dbReference>
<sequence length="372" mass="42128">MRILHLDPDDIDNPVSGGGPIRTLQLYRRIARHHEVTVVTPTFAGSTPELVRDGIRYLRLGRKIRNHGSSHHITYLFKLPSAVRGIEHDLLVEDFMPPCGATHVPLFRRRDVPHIASVQWFSAWDYTRKLKLPFHWGQEYGLKLYSNFVVLTPSMKQTIQGWNPGARIDVIPNGVDDDLFEVPIEAGRGILFLGRVEIGTKGIDLLLEAYARMPVAQRPGLTIAGTLQEPELLQACLQRWGLEGQVTIFGRYDAAQRRELLRTHRCLAMPSRIETFGMTVAEANAAGTPAVVWDQAPMNEVSSTACWRVPPYDVEAYRQALQQACAAPDHELLRRGELAREQARRFNWDTVAGLQMSVYEDVQARWLQARAR</sequence>
<evidence type="ECO:0000256" key="2">
    <source>
        <dbReference type="ARBA" id="ARBA00022679"/>
    </source>
</evidence>
<evidence type="ECO:0000256" key="1">
    <source>
        <dbReference type="ARBA" id="ARBA00022676"/>
    </source>
</evidence>
<name>A0ABS5E1M7_9BURK</name>
<dbReference type="RefSeq" id="WP_210810656.1">
    <property type="nucleotide sequence ID" value="NZ_JAGQDG010000007.1"/>
</dbReference>
<keyword evidence="5" id="KW-1185">Reference proteome</keyword>
<dbReference type="EMBL" id="JAGQDG010000007">
    <property type="protein sequence ID" value="MBQ0937189.1"/>
    <property type="molecule type" value="Genomic_DNA"/>
</dbReference>
<protein>
    <submittedName>
        <fullName evidence="4">Glycosyltransferase family 4 protein</fullName>
    </submittedName>
</protein>
<feature type="domain" description="Glycosyltransferase subfamily 4-like N-terminal" evidence="3">
    <location>
        <begin position="17"/>
        <end position="178"/>
    </location>
</feature>
<accession>A0ABS5E1M7</accession>
<dbReference type="Pfam" id="PF13692">
    <property type="entry name" value="Glyco_trans_1_4"/>
    <property type="match status" value="1"/>
</dbReference>
<organism evidence="4 5">
    <name type="scientific">Ideonella paludis</name>
    <dbReference type="NCBI Taxonomy" id="1233411"/>
    <lineage>
        <taxon>Bacteria</taxon>
        <taxon>Pseudomonadati</taxon>
        <taxon>Pseudomonadota</taxon>
        <taxon>Betaproteobacteria</taxon>
        <taxon>Burkholderiales</taxon>
        <taxon>Sphaerotilaceae</taxon>
        <taxon>Ideonella</taxon>
    </lineage>
</organism>
<dbReference type="Proteomes" id="UP000672097">
    <property type="component" value="Unassembled WGS sequence"/>
</dbReference>
<keyword evidence="1" id="KW-0328">Glycosyltransferase</keyword>